<name>A0AAE0HFT8_9PEZI</name>
<protein>
    <submittedName>
        <fullName evidence="2">Uncharacterized protein</fullName>
    </submittedName>
</protein>
<feature type="compositionally biased region" description="Low complexity" evidence="1">
    <location>
        <begin position="41"/>
        <end position="58"/>
    </location>
</feature>
<sequence length="263" mass="28330">MSGLASASSSGAPTPESMGNPDGNFSVPQGASPDSPPPPGFRRAPIGPRGVQQPYLRPYLPPQPQRPLAAPSFTGPGTSSLSPDPTDPSLCPKEHHLLEPAPPGYHWLQDPATANDQPRHHPPQPAALPDRQPTTRQREPVPANLPPKPSNLPPKPAHHPPHALWCPITLSWYPPLPNTCYCPLLPTGPQDNNDNNNNNNNNTAWVRGSSGVPPHAWLLRPQGYDVFPAPYPTSECARCRDMGRLGLVRDGCPVHDGPGWSLR</sequence>
<accession>A0AAE0HFT8</accession>
<reference evidence="2" key="2">
    <citation type="submission" date="2023-06" db="EMBL/GenBank/DDBJ databases">
        <authorList>
            <consortium name="Lawrence Berkeley National Laboratory"/>
            <person name="Haridas S."/>
            <person name="Hensen N."/>
            <person name="Bonometti L."/>
            <person name="Westerberg I."/>
            <person name="Brannstrom I.O."/>
            <person name="Guillou S."/>
            <person name="Cros-Aarteil S."/>
            <person name="Calhoun S."/>
            <person name="Kuo A."/>
            <person name="Mondo S."/>
            <person name="Pangilinan J."/>
            <person name="Riley R."/>
            <person name="Labutti K."/>
            <person name="Andreopoulos B."/>
            <person name="Lipzen A."/>
            <person name="Chen C."/>
            <person name="Yanf M."/>
            <person name="Daum C."/>
            <person name="Ng V."/>
            <person name="Clum A."/>
            <person name="Steindorff A."/>
            <person name="Ohm R."/>
            <person name="Martin F."/>
            <person name="Silar P."/>
            <person name="Natvig D."/>
            <person name="Lalanne C."/>
            <person name="Gautier V."/>
            <person name="Ament-Velasquez S.L."/>
            <person name="Kruys A."/>
            <person name="Hutchinson M.I."/>
            <person name="Powell A.J."/>
            <person name="Barry K."/>
            <person name="Miller A.N."/>
            <person name="Grigoriev I.V."/>
            <person name="Debuchy R."/>
            <person name="Gladieux P."/>
            <person name="Thoren M.H."/>
            <person name="Johannesson H."/>
        </authorList>
    </citation>
    <scope>NUCLEOTIDE SEQUENCE</scope>
    <source>
        <strain evidence="2">CBS 168.71</strain>
    </source>
</reference>
<gene>
    <name evidence="2" type="ORF">B0H64DRAFT_442005</name>
</gene>
<organism evidence="2 3">
    <name type="scientific">Chaetomium fimeti</name>
    <dbReference type="NCBI Taxonomy" id="1854472"/>
    <lineage>
        <taxon>Eukaryota</taxon>
        <taxon>Fungi</taxon>
        <taxon>Dikarya</taxon>
        <taxon>Ascomycota</taxon>
        <taxon>Pezizomycotina</taxon>
        <taxon>Sordariomycetes</taxon>
        <taxon>Sordariomycetidae</taxon>
        <taxon>Sordariales</taxon>
        <taxon>Chaetomiaceae</taxon>
        <taxon>Chaetomium</taxon>
    </lineage>
</organism>
<dbReference type="Proteomes" id="UP001278766">
    <property type="component" value="Unassembled WGS sequence"/>
</dbReference>
<feature type="compositionally biased region" description="Low complexity" evidence="1">
    <location>
        <begin position="1"/>
        <end position="12"/>
    </location>
</feature>
<feature type="compositionally biased region" description="Low complexity" evidence="1">
    <location>
        <begin position="66"/>
        <end position="90"/>
    </location>
</feature>
<proteinExistence type="predicted"/>
<dbReference type="AlphaFoldDB" id="A0AAE0HFT8"/>
<evidence type="ECO:0000313" key="2">
    <source>
        <dbReference type="EMBL" id="KAK3295630.1"/>
    </source>
</evidence>
<feature type="compositionally biased region" description="Pro residues" evidence="1">
    <location>
        <begin position="143"/>
        <end position="155"/>
    </location>
</feature>
<feature type="region of interest" description="Disordered" evidence="1">
    <location>
        <begin position="1"/>
        <end position="159"/>
    </location>
</feature>
<reference evidence="2" key="1">
    <citation type="journal article" date="2023" name="Mol. Phylogenet. Evol.">
        <title>Genome-scale phylogeny and comparative genomics of the fungal order Sordariales.</title>
        <authorList>
            <person name="Hensen N."/>
            <person name="Bonometti L."/>
            <person name="Westerberg I."/>
            <person name="Brannstrom I.O."/>
            <person name="Guillou S."/>
            <person name="Cros-Aarteil S."/>
            <person name="Calhoun S."/>
            <person name="Haridas S."/>
            <person name="Kuo A."/>
            <person name="Mondo S."/>
            <person name="Pangilinan J."/>
            <person name="Riley R."/>
            <person name="LaButti K."/>
            <person name="Andreopoulos B."/>
            <person name="Lipzen A."/>
            <person name="Chen C."/>
            <person name="Yan M."/>
            <person name="Daum C."/>
            <person name="Ng V."/>
            <person name="Clum A."/>
            <person name="Steindorff A."/>
            <person name="Ohm R.A."/>
            <person name="Martin F."/>
            <person name="Silar P."/>
            <person name="Natvig D.O."/>
            <person name="Lalanne C."/>
            <person name="Gautier V."/>
            <person name="Ament-Velasquez S.L."/>
            <person name="Kruys A."/>
            <person name="Hutchinson M.I."/>
            <person name="Powell A.J."/>
            <person name="Barry K."/>
            <person name="Miller A.N."/>
            <person name="Grigoriev I.V."/>
            <person name="Debuchy R."/>
            <person name="Gladieux P."/>
            <person name="Hiltunen Thoren M."/>
            <person name="Johannesson H."/>
        </authorList>
    </citation>
    <scope>NUCLEOTIDE SEQUENCE</scope>
    <source>
        <strain evidence="2">CBS 168.71</strain>
    </source>
</reference>
<dbReference type="RefSeq" id="XP_062659144.1">
    <property type="nucleotide sequence ID" value="XM_062806608.1"/>
</dbReference>
<keyword evidence="3" id="KW-1185">Reference proteome</keyword>
<dbReference type="GeneID" id="87843556"/>
<evidence type="ECO:0000313" key="3">
    <source>
        <dbReference type="Proteomes" id="UP001278766"/>
    </source>
</evidence>
<evidence type="ECO:0000256" key="1">
    <source>
        <dbReference type="SAM" id="MobiDB-lite"/>
    </source>
</evidence>
<dbReference type="EMBL" id="JAUEPN010000004">
    <property type="protein sequence ID" value="KAK3295630.1"/>
    <property type="molecule type" value="Genomic_DNA"/>
</dbReference>
<comment type="caution">
    <text evidence="2">The sequence shown here is derived from an EMBL/GenBank/DDBJ whole genome shotgun (WGS) entry which is preliminary data.</text>
</comment>